<dbReference type="RefSeq" id="WP_009352638.1">
    <property type="nucleotide sequence ID" value="NZ_CP110418.1"/>
</dbReference>
<protein>
    <submittedName>
        <fullName evidence="3">Ankyrin repeat domain-containing protein</fullName>
    </submittedName>
</protein>
<dbReference type="InterPro" id="IPR036770">
    <property type="entry name" value="Ankyrin_rpt-contain_sf"/>
</dbReference>
<evidence type="ECO:0000256" key="2">
    <source>
        <dbReference type="SAM" id="SignalP"/>
    </source>
</evidence>
<organism evidence="3 4">
    <name type="scientific">Veillonella rogosae</name>
    <dbReference type="NCBI Taxonomy" id="423477"/>
    <lineage>
        <taxon>Bacteria</taxon>
        <taxon>Bacillati</taxon>
        <taxon>Bacillota</taxon>
        <taxon>Negativicutes</taxon>
        <taxon>Veillonellales</taxon>
        <taxon>Veillonellaceae</taxon>
        <taxon>Veillonella</taxon>
    </lineage>
</organism>
<feature type="chain" id="PRO_5041279551" evidence="2">
    <location>
        <begin position="21"/>
        <end position="346"/>
    </location>
</feature>
<accession>A0AA46X2H3</accession>
<dbReference type="Proteomes" id="UP001164244">
    <property type="component" value="Chromosome"/>
</dbReference>
<name>A0AA46X2H3_9FIRM</name>
<dbReference type="PROSITE" id="PS50297">
    <property type="entry name" value="ANK_REP_REGION"/>
    <property type="match status" value="1"/>
</dbReference>
<dbReference type="KEGG" id="vrg:OKW85_06620"/>
<feature type="repeat" description="ANK" evidence="1">
    <location>
        <begin position="92"/>
        <end position="124"/>
    </location>
</feature>
<dbReference type="InterPro" id="IPR002110">
    <property type="entry name" value="Ankyrin_rpt"/>
</dbReference>
<gene>
    <name evidence="3" type="ORF">OKW85_06620</name>
</gene>
<evidence type="ECO:0000256" key="1">
    <source>
        <dbReference type="PROSITE-ProRule" id="PRU00023"/>
    </source>
</evidence>
<proteinExistence type="predicted"/>
<reference evidence="3" key="1">
    <citation type="submission" date="2022-11" db="EMBL/GenBank/DDBJ databases">
        <title>Complete genome sequence of Veillonella rogosae KCOM 3468 isolated from human Subgingival dental plaque of Chronic peridontitis Lesion.</title>
        <authorList>
            <person name="Park S.-N."/>
            <person name="Lim Y.K."/>
            <person name="Kook J.-K."/>
        </authorList>
    </citation>
    <scope>NUCLEOTIDE SEQUENCE</scope>
    <source>
        <strain evidence="3">KCOM 3468</strain>
    </source>
</reference>
<keyword evidence="1" id="KW-0040">ANK repeat</keyword>
<dbReference type="Pfam" id="PF12796">
    <property type="entry name" value="Ank_2"/>
    <property type="match status" value="1"/>
</dbReference>
<evidence type="ECO:0000313" key="4">
    <source>
        <dbReference type="Proteomes" id="UP001164244"/>
    </source>
</evidence>
<sequence>MKRIVGLSIIFALSSTLVMANVTVPELANAIQLGDENKVTQYLAEGGNPNATLVQGQTLVFASVGAMNNKALKQLIDAGADVNRGGSIGGRPAMSPLMLAVSVSNNDAIKLLVDAGGNVNTKYMGISARQMAKNLGNHDALVLLTPTDIKPVDAGSTHINIKDFSSKTILSQLSPADQIKAKQDAKRGEHLSYPLYEKGKGFFTGLAETMVFGVEKGRIRLNLITPYSLYRHGYYEEVQTFIPFTDEAKTEILANKDKVYIVPWSETYGVIPSYIKNLVIRKNGQIYHAQEVSPNYLMRLGVSSTYAFDINLFDGEPMEIIAIDASNNKQLVMPIDRKFYEKRGWY</sequence>
<dbReference type="PROSITE" id="PS50088">
    <property type="entry name" value="ANK_REPEAT"/>
    <property type="match status" value="1"/>
</dbReference>
<dbReference type="SUPFAM" id="SSF48403">
    <property type="entry name" value="Ankyrin repeat"/>
    <property type="match status" value="1"/>
</dbReference>
<feature type="signal peptide" evidence="2">
    <location>
        <begin position="1"/>
        <end position="20"/>
    </location>
</feature>
<evidence type="ECO:0000313" key="3">
    <source>
        <dbReference type="EMBL" id="UZG50379.1"/>
    </source>
</evidence>
<dbReference type="AlphaFoldDB" id="A0AA46X2H3"/>
<keyword evidence="2" id="KW-0732">Signal</keyword>
<dbReference type="SMART" id="SM00248">
    <property type="entry name" value="ANK"/>
    <property type="match status" value="2"/>
</dbReference>
<dbReference type="EMBL" id="CP110418">
    <property type="protein sequence ID" value="UZG50379.1"/>
    <property type="molecule type" value="Genomic_DNA"/>
</dbReference>
<dbReference type="Gene3D" id="1.25.40.20">
    <property type="entry name" value="Ankyrin repeat-containing domain"/>
    <property type="match status" value="1"/>
</dbReference>